<dbReference type="InterPro" id="IPR013752">
    <property type="entry name" value="KPA_reductase"/>
</dbReference>
<evidence type="ECO:0000259" key="6">
    <source>
        <dbReference type="Pfam" id="PF08546"/>
    </source>
</evidence>
<dbReference type="RefSeq" id="WP_135080110.1">
    <property type="nucleotide sequence ID" value="NZ_CP038267.1"/>
</dbReference>
<protein>
    <recommendedName>
        <fullName evidence="4">2-dehydropantoate 2-reductase</fullName>
        <ecNumber evidence="4">1.1.1.169</ecNumber>
    </recommendedName>
    <alternativeName>
        <fullName evidence="4">Ketopantoate reductase</fullName>
    </alternativeName>
</protein>
<dbReference type="InterPro" id="IPR013332">
    <property type="entry name" value="KPR_N"/>
</dbReference>
<gene>
    <name evidence="7" type="ORF">EXE57_18545</name>
</gene>
<keyword evidence="2 4" id="KW-0521">NADP</keyword>
<dbReference type="Gene3D" id="1.10.1040.10">
    <property type="entry name" value="N-(1-d-carboxylethyl)-l-norvaline Dehydrogenase, domain 2"/>
    <property type="match status" value="1"/>
</dbReference>
<evidence type="ECO:0000313" key="7">
    <source>
        <dbReference type="EMBL" id="QBR94060.1"/>
    </source>
</evidence>
<sequence length="305" mass="31325">MRIAVIGAGGIGGYFGGRLAQAGHDVTFVARGDHLAAIRRDGLHVASVGGDFHVGDVRATDDPSGTGAVDLVLVAVKSWQLAGALPLLGALVGDGTAVVTTQNGVEAPEQVAAAVGRTAVLPGAARIFAMVTSPGVVSHVGGPATIAFGEWDDRRSERVSRLLATFTGAAVEAGVPDRIWAELWTKMLTVVPLGGLGAALDATVGEVRSRHRGLLEAAMAEVVAVARARGVELPDGIVPRTLGFLEQQPERATTSLHRDVVAGLPSELDAWTGAVVRLGAESGVPVPVHRTLLAVLTEHYPNALA</sequence>
<organism evidence="7 8">
    <name type="scientific">Nocardioides euryhalodurans</name>
    <dbReference type="NCBI Taxonomy" id="2518370"/>
    <lineage>
        <taxon>Bacteria</taxon>
        <taxon>Bacillati</taxon>
        <taxon>Actinomycetota</taxon>
        <taxon>Actinomycetes</taxon>
        <taxon>Propionibacteriales</taxon>
        <taxon>Nocardioidaceae</taxon>
        <taxon>Nocardioides</taxon>
    </lineage>
</organism>
<dbReference type="EMBL" id="CP038267">
    <property type="protein sequence ID" value="QBR94060.1"/>
    <property type="molecule type" value="Genomic_DNA"/>
</dbReference>
<dbReference type="PANTHER" id="PTHR21708">
    <property type="entry name" value="PROBABLE 2-DEHYDROPANTOATE 2-REDUCTASE"/>
    <property type="match status" value="1"/>
</dbReference>
<keyword evidence="3 4" id="KW-0560">Oxidoreductase</keyword>
<dbReference type="PANTHER" id="PTHR21708:SF26">
    <property type="entry name" value="2-DEHYDROPANTOATE 2-REDUCTASE"/>
    <property type="match status" value="1"/>
</dbReference>
<reference evidence="7 8" key="1">
    <citation type="submission" date="2019-03" db="EMBL/GenBank/DDBJ databases">
        <title>Three New Species of Nocardioides, Nocardioides euryhalodurans sp. nov., Nocardioides seonyuensis sp. nov. and Nocardioides eburneoflavus sp. nov., Iolated from Soil.</title>
        <authorList>
            <person name="Roh S.G."/>
            <person name="Lee C."/>
            <person name="Kim M.-K."/>
            <person name="Kim S.B."/>
        </authorList>
    </citation>
    <scope>NUCLEOTIDE SEQUENCE [LARGE SCALE GENOMIC DNA]</scope>
    <source>
        <strain evidence="7 8">MMS17-SY117</strain>
    </source>
</reference>
<evidence type="ECO:0000259" key="5">
    <source>
        <dbReference type="Pfam" id="PF02558"/>
    </source>
</evidence>
<keyword evidence="4" id="KW-0566">Pantothenate biosynthesis</keyword>
<evidence type="ECO:0000256" key="4">
    <source>
        <dbReference type="RuleBase" id="RU362068"/>
    </source>
</evidence>
<dbReference type="AlphaFoldDB" id="A0A4P7GPK0"/>
<evidence type="ECO:0000256" key="3">
    <source>
        <dbReference type="ARBA" id="ARBA00023002"/>
    </source>
</evidence>
<proteinExistence type="inferred from homology"/>
<keyword evidence="8" id="KW-1185">Reference proteome</keyword>
<dbReference type="GO" id="GO:0015940">
    <property type="term" value="P:pantothenate biosynthetic process"/>
    <property type="evidence" value="ECO:0007669"/>
    <property type="project" value="UniProtKB-UniPathway"/>
</dbReference>
<dbReference type="Pfam" id="PF02558">
    <property type="entry name" value="ApbA"/>
    <property type="match status" value="1"/>
</dbReference>
<name>A0A4P7GPK0_9ACTN</name>
<accession>A0A4P7GPK0</accession>
<dbReference type="InterPro" id="IPR051402">
    <property type="entry name" value="KPR-Related"/>
</dbReference>
<comment type="function">
    <text evidence="4">Catalyzes the NADPH-dependent reduction of ketopantoate into pantoic acid.</text>
</comment>
<evidence type="ECO:0000256" key="2">
    <source>
        <dbReference type="ARBA" id="ARBA00022857"/>
    </source>
</evidence>
<dbReference type="GO" id="GO:0008677">
    <property type="term" value="F:2-dehydropantoate 2-reductase activity"/>
    <property type="evidence" value="ECO:0007669"/>
    <property type="project" value="UniProtKB-EC"/>
</dbReference>
<evidence type="ECO:0000313" key="8">
    <source>
        <dbReference type="Proteomes" id="UP000294894"/>
    </source>
</evidence>
<dbReference type="InterPro" id="IPR008927">
    <property type="entry name" value="6-PGluconate_DH-like_C_sf"/>
</dbReference>
<feature type="domain" description="Ketopantoate reductase C-terminal" evidence="6">
    <location>
        <begin position="179"/>
        <end position="297"/>
    </location>
</feature>
<dbReference type="NCBIfam" id="TIGR00745">
    <property type="entry name" value="apbA_panE"/>
    <property type="match status" value="1"/>
</dbReference>
<dbReference type="InterPro" id="IPR013328">
    <property type="entry name" value="6PGD_dom2"/>
</dbReference>
<evidence type="ECO:0000256" key="1">
    <source>
        <dbReference type="ARBA" id="ARBA00007870"/>
    </source>
</evidence>
<dbReference type="Gene3D" id="3.40.50.720">
    <property type="entry name" value="NAD(P)-binding Rossmann-like Domain"/>
    <property type="match status" value="1"/>
</dbReference>
<dbReference type="UniPathway" id="UPA00028">
    <property type="reaction ID" value="UER00004"/>
</dbReference>
<comment type="catalytic activity">
    <reaction evidence="4">
        <text>(R)-pantoate + NADP(+) = 2-dehydropantoate + NADPH + H(+)</text>
        <dbReference type="Rhea" id="RHEA:16233"/>
        <dbReference type="ChEBI" id="CHEBI:11561"/>
        <dbReference type="ChEBI" id="CHEBI:15378"/>
        <dbReference type="ChEBI" id="CHEBI:15980"/>
        <dbReference type="ChEBI" id="CHEBI:57783"/>
        <dbReference type="ChEBI" id="CHEBI:58349"/>
        <dbReference type="EC" id="1.1.1.169"/>
    </reaction>
</comment>
<dbReference type="KEGG" id="noy:EXE57_18545"/>
<dbReference type="FunFam" id="3.40.50.720:FF:000307">
    <property type="entry name" value="2-dehydropantoate 2-reductase"/>
    <property type="match status" value="1"/>
</dbReference>
<dbReference type="Proteomes" id="UP000294894">
    <property type="component" value="Chromosome"/>
</dbReference>
<dbReference type="GO" id="GO:0005737">
    <property type="term" value="C:cytoplasm"/>
    <property type="evidence" value="ECO:0007669"/>
    <property type="project" value="TreeGrafter"/>
</dbReference>
<dbReference type="EC" id="1.1.1.169" evidence="4"/>
<dbReference type="SUPFAM" id="SSF51735">
    <property type="entry name" value="NAD(P)-binding Rossmann-fold domains"/>
    <property type="match status" value="1"/>
</dbReference>
<dbReference type="Pfam" id="PF08546">
    <property type="entry name" value="ApbA_C"/>
    <property type="match status" value="1"/>
</dbReference>
<dbReference type="OrthoDB" id="9796561at2"/>
<feature type="domain" description="Ketopantoate reductase N-terminal" evidence="5">
    <location>
        <begin position="3"/>
        <end position="152"/>
    </location>
</feature>
<dbReference type="InterPro" id="IPR036291">
    <property type="entry name" value="NAD(P)-bd_dom_sf"/>
</dbReference>
<comment type="pathway">
    <text evidence="4">Cofactor biosynthesis; (R)-pantothenate biosynthesis; (R)-pantoate from 3-methyl-2-oxobutanoate: step 2/2.</text>
</comment>
<dbReference type="NCBIfam" id="NF005091">
    <property type="entry name" value="PRK06522.2-2"/>
    <property type="match status" value="1"/>
</dbReference>
<comment type="similarity">
    <text evidence="1 4">Belongs to the ketopantoate reductase family.</text>
</comment>
<dbReference type="InterPro" id="IPR003710">
    <property type="entry name" value="ApbA"/>
</dbReference>
<dbReference type="SUPFAM" id="SSF48179">
    <property type="entry name" value="6-phosphogluconate dehydrogenase C-terminal domain-like"/>
    <property type="match status" value="1"/>
</dbReference>